<proteinExistence type="predicted"/>
<gene>
    <name evidence="6" type="ORF">TPR58_17185</name>
</gene>
<dbReference type="SUPFAM" id="SSF54001">
    <property type="entry name" value="Cysteine proteinases"/>
    <property type="match status" value="1"/>
</dbReference>
<feature type="repeat" description="TPR" evidence="3">
    <location>
        <begin position="857"/>
        <end position="890"/>
    </location>
</feature>
<dbReference type="InterPro" id="IPR050498">
    <property type="entry name" value="Ycf3"/>
</dbReference>
<evidence type="ECO:0000313" key="7">
    <source>
        <dbReference type="Proteomes" id="UP001427805"/>
    </source>
</evidence>
<dbReference type="InterPro" id="IPR024618">
    <property type="entry name" value="DUF3857"/>
</dbReference>
<name>A0ABV0BBG1_9SPHN</name>
<dbReference type="InterPro" id="IPR013105">
    <property type="entry name" value="TPR_2"/>
</dbReference>
<keyword evidence="4" id="KW-0732">Signal</keyword>
<evidence type="ECO:0000259" key="5">
    <source>
        <dbReference type="Pfam" id="PF12969"/>
    </source>
</evidence>
<dbReference type="InterPro" id="IPR038765">
    <property type="entry name" value="Papain-like_cys_pep_sf"/>
</dbReference>
<sequence length="933" mass="101203">MIGRFLLLLAALLSMGGIAHAGDKPLYAPVPAWVTPAPAIDATKLSDQDPIILRFDQQQRVEKDQVVAYSDHALRVATSQLATQLGTLQLPWMPEQGDLTIHAVQILRGGQTIDMLAKGARFTVLQREQKLEQGFISGMLTATLTIEDLRVGDVLRVVASISSRDPALGGQVQSIAALPAAPMPVGFGRLRLLWPTGSPILWRAHLKGLAVTTSEKDGWHETLVALPAPKPADLPDDAPARFQPLPLLELSSFADWRALSKTMAVHYRTAGTIPAGSPIAAEVARIRAASPDPRTRAALALQLVQDRIRYLFRGMDNGNYVPQSPERTWSLGYGDCKAKTMLLLAILRDLGIEADASLVSLTMSDQVAQRLPAPAAFDHVIVRAVIDGRTLWLDGTGRGSRLADLDDVPPFRHALPLRDDGSDLVEMPMRLAARPTTESDIQIDQSAGIHFPAPFRMTLRTRGADVEMVALVTGAAGKEQADQMVDTLINGQIRDWSSLVYSRTAKVDEKTGVLTITAEGLVWPNWVFEDGVWKLMVDQTVEGVTFTPDRARPAWREIPVSSGAPSDQGIRTTIRLPGKGAGFTTIGNQTLPASLGAVVLSRKAGLDDGSLVVEDRISAGLREIAPADIATERRAVAQARTRLLKAQAPADTPPTWRAVELARRGKAFEPILAGFDRYIAQKPDEAGRYDLRAAFLTDVYDWPGALRDYDKAITLEPTPARHLTRSWVRYVMKDDKGSLGDIREALELEPGNGAATRALAERLARDGKLDDGLTLLAEQIDQGGDERNDFVASQASLLGEFDRGEEGVAALDAVIAKAPGNAGLLNSRCWLKATANLALESAIKDCTKSIELAQDPSAALDSRGLVYFRMGRYEEALADFDAALTQSPNMTASLYMRGITLNRQGKNGNADLAAARMMSPRIDEDYARYGIKP</sequence>
<feature type="chain" id="PRO_5045255931" evidence="4">
    <location>
        <begin position="22"/>
        <end position="933"/>
    </location>
</feature>
<keyword evidence="1" id="KW-0677">Repeat</keyword>
<protein>
    <submittedName>
        <fullName evidence="6">DUF3857 domain-containing protein</fullName>
    </submittedName>
</protein>
<dbReference type="Pfam" id="PF12969">
    <property type="entry name" value="DUF3857"/>
    <property type="match status" value="1"/>
</dbReference>
<organism evidence="6 7">
    <name type="scientific">Sphingomonas rustica</name>
    <dbReference type="NCBI Taxonomy" id="3103142"/>
    <lineage>
        <taxon>Bacteria</taxon>
        <taxon>Pseudomonadati</taxon>
        <taxon>Pseudomonadota</taxon>
        <taxon>Alphaproteobacteria</taxon>
        <taxon>Sphingomonadales</taxon>
        <taxon>Sphingomonadaceae</taxon>
        <taxon>Sphingomonas</taxon>
    </lineage>
</organism>
<reference evidence="6 7" key="1">
    <citation type="submission" date="2024-05" db="EMBL/GenBank/DDBJ databases">
        <title>Sphingomonas sp. HF-S3 16S ribosomal RNA gene Genome sequencing and assembly.</title>
        <authorList>
            <person name="Lee H."/>
        </authorList>
    </citation>
    <scope>NUCLEOTIDE SEQUENCE [LARGE SCALE GENOMIC DNA]</scope>
    <source>
        <strain evidence="6 7">HF-S3</strain>
    </source>
</reference>
<dbReference type="SMART" id="SM00028">
    <property type="entry name" value="TPR"/>
    <property type="match status" value="2"/>
</dbReference>
<dbReference type="PANTHER" id="PTHR44858">
    <property type="entry name" value="TETRATRICOPEPTIDE REPEAT PROTEIN 6"/>
    <property type="match status" value="1"/>
</dbReference>
<keyword evidence="2 3" id="KW-0802">TPR repeat</keyword>
<evidence type="ECO:0000256" key="2">
    <source>
        <dbReference type="ARBA" id="ARBA00022803"/>
    </source>
</evidence>
<dbReference type="PANTHER" id="PTHR44858:SF1">
    <property type="entry name" value="UDP-N-ACETYLGLUCOSAMINE--PEPTIDE N-ACETYLGLUCOSAMINYLTRANSFERASE SPINDLY-RELATED"/>
    <property type="match status" value="1"/>
</dbReference>
<feature type="domain" description="DUF3857" evidence="5">
    <location>
        <begin position="66"/>
        <end position="216"/>
    </location>
</feature>
<evidence type="ECO:0000313" key="6">
    <source>
        <dbReference type="EMBL" id="MEN3748913.1"/>
    </source>
</evidence>
<dbReference type="Gene3D" id="3.10.620.30">
    <property type="match status" value="1"/>
</dbReference>
<dbReference type="InterPro" id="IPR019734">
    <property type="entry name" value="TPR_rpt"/>
</dbReference>
<evidence type="ECO:0000256" key="1">
    <source>
        <dbReference type="ARBA" id="ARBA00022737"/>
    </source>
</evidence>
<keyword evidence="7" id="KW-1185">Reference proteome</keyword>
<feature type="signal peptide" evidence="4">
    <location>
        <begin position="1"/>
        <end position="21"/>
    </location>
</feature>
<dbReference type="Pfam" id="PF07719">
    <property type="entry name" value="TPR_2"/>
    <property type="match status" value="1"/>
</dbReference>
<dbReference type="SUPFAM" id="SSF48452">
    <property type="entry name" value="TPR-like"/>
    <property type="match status" value="1"/>
</dbReference>
<dbReference type="RefSeq" id="WP_346247956.1">
    <property type="nucleotide sequence ID" value="NZ_JBDIZK010000011.1"/>
</dbReference>
<dbReference type="Gene3D" id="2.60.40.3140">
    <property type="match status" value="1"/>
</dbReference>
<dbReference type="InterPro" id="IPR011990">
    <property type="entry name" value="TPR-like_helical_dom_sf"/>
</dbReference>
<dbReference type="Gene3D" id="1.25.40.10">
    <property type="entry name" value="Tetratricopeptide repeat domain"/>
    <property type="match status" value="2"/>
</dbReference>
<dbReference type="EMBL" id="JBDIZK010000011">
    <property type="protein sequence ID" value="MEN3748913.1"/>
    <property type="molecule type" value="Genomic_DNA"/>
</dbReference>
<dbReference type="PROSITE" id="PS50005">
    <property type="entry name" value="TPR"/>
    <property type="match status" value="1"/>
</dbReference>
<evidence type="ECO:0000256" key="3">
    <source>
        <dbReference type="PROSITE-ProRule" id="PRU00339"/>
    </source>
</evidence>
<dbReference type="PROSITE" id="PS50293">
    <property type="entry name" value="TPR_REGION"/>
    <property type="match status" value="1"/>
</dbReference>
<comment type="caution">
    <text evidence="6">The sequence shown here is derived from an EMBL/GenBank/DDBJ whole genome shotgun (WGS) entry which is preliminary data.</text>
</comment>
<dbReference type="Proteomes" id="UP001427805">
    <property type="component" value="Unassembled WGS sequence"/>
</dbReference>
<accession>A0ABV0BBG1</accession>
<evidence type="ECO:0000256" key="4">
    <source>
        <dbReference type="SAM" id="SignalP"/>
    </source>
</evidence>